<feature type="transmembrane region" description="Helical" evidence="10">
    <location>
        <begin position="116"/>
        <end position="137"/>
    </location>
</feature>
<feature type="transmembrane region" description="Helical" evidence="10">
    <location>
        <begin position="143"/>
        <end position="162"/>
    </location>
</feature>
<accession>A0A251VJ45</accession>
<dbReference type="Proteomes" id="UP000215914">
    <property type="component" value="Chromosome 2"/>
</dbReference>
<sequence>MEINTSSLSPNSPSPPPPPSSSPTLYTNLKTIASPSKIKHAIVDLAINIKKVGVDDPRRIAHSFKVALAITLVSMVYYLQPFYNGIGEAGMWAILTVVVVFEYTVGATLSKGLNRGFATLLAGALGVGAEAFGSLFGPTVKPVVIGFLVFFLVAAATFSRFIPHIKKKYDYGVLIFILTFSLVSVSGYRVDTIIKLAHQRLSTIIFGGLTCIVISMFVFPVWAGEDLHKLIVTNLEKLASFLEGFGDEYYRVSKGDKSFLGAYKSVLNSKATEESLANLAWWEIGHGKFRFCHPWKQYLKIGVYTRQCAYHIEALSGYLDEQYQVPSEFQIAVQEPCMKMSSEVGKALKELGNSMKRMVYPSTSYDHIENCKKAVDELNIKLKMSMVVERDDILESIPVIAAISILVDIIKCVEKISEAIEELSKQARFKKPKDITSDETETGKPHFRHRGAAIKPVDGGNDRELITITVNSDDEIPQEMDLDKNKREINRL</sequence>
<dbReference type="EMBL" id="CM007891">
    <property type="protein sequence ID" value="OTG35106.1"/>
    <property type="molecule type" value="Genomic_DNA"/>
</dbReference>
<evidence type="ECO:0000313" key="13">
    <source>
        <dbReference type="Proteomes" id="UP000215914"/>
    </source>
</evidence>
<dbReference type="InParanoid" id="A0A251VJ45"/>
<gene>
    <name evidence="12" type="ORF">HannXRQ_Chr02g0053201</name>
    <name evidence="11" type="ORF">HanXRQr2_Chr02g0078631</name>
</gene>
<dbReference type="OrthoDB" id="68611at2759"/>
<evidence type="ECO:0000256" key="5">
    <source>
        <dbReference type="ARBA" id="ARBA00022989"/>
    </source>
</evidence>
<dbReference type="GO" id="GO:0034220">
    <property type="term" value="P:monoatomic ion transmembrane transport"/>
    <property type="evidence" value="ECO:0007669"/>
    <property type="project" value="UniProtKB-KW"/>
</dbReference>
<dbReference type="Pfam" id="PF11744">
    <property type="entry name" value="ALMT"/>
    <property type="match status" value="1"/>
</dbReference>
<keyword evidence="7 10" id="KW-0472">Membrane</keyword>
<evidence type="ECO:0000256" key="1">
    <source>
        <dbReference type="ARBA" id="ARBA00004141"/>
    </source>
</evidence>
<feature type="compositionally biased region" description="Pro residues" evidence="9">
    <location>
        <begin position="12"/>
        <end position="21"/>
    </location>
</feature>
<dbReference type="STRING" id="4232.A0A251VJ45"/>
<evidence type="ECO:0000313" key="11">
    <source>
        <dbReference type="EMBL" id="KAF5819533.1"/>
    </source>
</evidence>
<feature type="transmembrane region" description="Helical" evidence="10">
    <location>
        <begin position="66"/>
        <end position="83"/>
    </location>
</feature>
<feature type="compositionally biased region" description="Low complexity" evidence="9">
    <location>
        <begin position="1"/>
        <end position="11"/>
    </location>
</feature>
<dbReference type="InterPro" id="IPR020966">
    <property type="entry name" value="ALMT"/>
</dbReference>
<comment type="similarity">
    <text evidence="2">Belongs to the aromatic acid exporter (TC 2.A.85) family.</text>
</comment>
<comment type="subcellular location">
    <subcellularLocation>
        <location evidence="1">Membrane</location>
        <topology evidence="1">Multi-pass membrane protein</topology>
    </subcellularLocation>
</comment>
<dbReference type="EMBL" id="MNCJ02000317">
    <property type="protein sequence ID" value="KAF5819533.1"/>
    <property type="molecule type" value="Genomic_DNA"/>
</dbReference>
<evidence type="ECO:0000256" key="7">
    <source>
        <dbReference type="ARBA" id="ARBA00023136"/>
    </source>
</evidence>
<feature type="transmembrane region" description="Helical" evidence="10">
    <location>
        <begin position="169"/>
        <end position="189"/>
    </location>
</feature>
<dbReference type="OMA" id="IFAKWEP"/>
<evidence type="ECO:0000256" key="8">
    <source>
        <dbReference type="ARBA" id="ARBA00023303"/>
    </source>
</evidence>
<reference evidence="11 13" key="1">
    <citation type="journal article" date="2017" name="Nature">
        <title>The sunflower genome provides insights into oil metabolism, flowering and Asterid evolution.</title>
        <authorList>
            <person name="Badouin H."/>
            <person name="Gouzy J."/>
            <person name="Grassa C.J."/>
            <person name="Murat F."/>
            <person name="Staton S.E."/>
            <person name="Cottret L."/>
            <person name="Lelandais-Briere C."/>
            <person name="Owens G.L."/>
            <person name="Carrere S."/>
            <person name="Mayjonade B."/>
            <person name="Legrand L."/>
            <person name="Gill N."/>
            <person name="Kane N.C."/>
            <person name="Bowers J.E."/>
            <person name="Hubner S."/>
            <person name="Bellec A."/>
            <person name="Berard A."/>
            <person name="Berges H."/>
            <person name="Blanchet N."/>
            <person name="Boniface M.C."/>
            <person name="Brunel D."/>
            <person name="Catrice O."/>
            <person name="Chaidir N."/>
            <person name="Claudel C."/>
            <person name="Donnadieu C."/>
            <person name="Faraut T."/>
            <person name="Fievet G."/>
            <person name="Helmstetter N."/>
            <person name="King M."/>
            <person name="Knapp S.J."/>
            <person name="Lai Z."/>
            <person name="Le Paslier M.C."/>
            <person name="Lippi Y."/>
            <person name="Lorenzon L."/>
            <person name="Mandel J.R."/>
            <person name="Marage G."/>
            <person name="Marchand G."/>
            <person name="Marquand E."/>
            <person name="Bret-Mestries E."/>
            <person name="Morien E."/>
            <person name="Nambeesan S."/>
            <person name="Nguyen T."/>
            <person name="Pegot-Espagnet P."/>
            <person name="Pouilly N."/>
            <person name="Raftis F."/>
            <person name="Sallet E."/>
            <person name="Schiex T."/>
            <person name="Thomas J."/>
            <person name="Vandecasteele C."/>
            <person name="Vares D."/>
            <person name="Vear F."/>
            <person name="Vautrin S."/>
            <person name="Crespi M."/>
            <person name="Mangin B."/>
            <person name="Burke J.M."/>
            <person name="Salse J."/>
            <person name="Munos S."/>
            <person name="Vincourt P."/>
            <person name="Rieseberg L.H."/>
            <person name="Langlade N.B."/>
        </authorList>
    </citation>
    <scope>NUCLEOTIDE SEQUENCE [LARGE SCALE GENOMIC DNA]</scope>
    <source>
        <strain evidence="13">cv. SF193</strain>
        <tissue evidence="11">Leaves</tissue>
    </source>
</reference>
<organism evidence="12 13">
    <name type="scientific">Helianthus annuus</name>
    <name type="common">Common sunflower</name>
    <dbReference type="NCBI Taxonomy" id="4232"/>
    <lineage>
        <taxon>Eukaryota</taxon>
        <taxon>Viridiplantae</taxon>
        <taxon>Streptophyta</taxon>
        <taxon>Embryophyta</taxon>
        <taxon>Tracheophyta</taxon>
        <taxon>Spermatophyta</taxon>
        <taxon>Magnoliopsida</taxon>
        <taxon>eudicotyledons</taxon>
        <taxon>Gunneridae</taxon>
        <taxon>Pentapetalae</taxon>
        <taxon>asterids</taxon>
        <taxon>campanulids</taxon>
        <taxon>Asterales</taxon>
        <taxon>Asteraceae</taxon>
        <taxon>Asteroideae</taxon>
        <taxon>Heliantheae alliance</taxon>
        <taxon>Heliantheae</taxon>
        <taxon>Helianthus</taxon>
    </lineage>
</organism>
<reference evidence="11" key="3">
    <citation type="submission" date="2020-06" db="EMBL/GenBank/DDBJ databases">
        <title>Helianthus annuus Genome sequencing and assembly Release 2.</title>
        <authorList>
            <person name="Gouzy J."/>
            <person name="Langlade N."/>
            <person name="Munos S."/>
        </authorList>
    </citation>
    <scope>NUCLEOTIDE SEQUENCE</scope>
    <source>
        <tissue evidence="11">Leaves</tissue>
    </source>
</reference>
<evidence type="ECO:0000256" key="10">
    <source>
        <dbReference type="SAM" id="Phobius"/>
    </source>
</evidence>
<feature type="region of interest" description="Disordered" evidence="9">
    <location>
        <begin position="431"/>
        <end position="459"/>
    </location>
</feature>
<evidence type="ECO:0000256" key="4">
    <source>
        <dbReference type="ARBA" id="ARBA00022692"/>
    </source>
</evidence>
<name>A0A251VJ45_HELAN</name>
<feature type="transmembrane region" description="Helical" evidence="10">
    <location>
        <begin position="201"/>
        <end position="223"/>
    </location>
</feature>
<dbReference type="GO" id="GO:0015743">
    <property type="term" value="P:malate transport"/>
    <property type="evidence" value="ECO:0007669"/>
    <property type="project" value="InterPro"/>
</dbReference>
<keyword evidence="8" id="KW-0407">Ion channel</keyword>
<protein>
    <submittedName>
        <fullName evidence="11">Aluminum-activated malate transporter</fullName>
    </submittedName>
    <submittedName>
        <fullName evidence="12">Putative aluminum activated malate transporter family protein</fullName>
    </submittedName>
</protein>
<proteinExistence type="inferred from homology"/>
<evidence type="ECO:0000256" key="2">
    <source>
        <dbReference type="ARBA" id="ARBA00007079"/>
    </source>
</evidence>
<feature type="region of interest" description="Disordered" evidence="9">
    <location>
        <begin position="1"/>
        <end position="23"/>
    </location>
</feature>
<keyword evidence="4 10" id="KW-0812">Transmembrane</keyword>
<dbReference type="GO" id="GO:0009705">
    <property type="term" value="C:plant-type vacuole membrane"/>
    <property type="evidence" value="ECO:0000318"/>
    <property type="project" value="GO_Central"/>
</dbReference>
<feature type="compositionally biased region" description="Basic and acidic residues" evidence="9">
    <location>
        <begin position="432"/>
        <end position="444"/>
    </location>
</feature>
<evidence type="ECO:0000256" key="9">
    <source>
        <dbReference type="SAM" id="MobiDB-lite"/>
    </source>
</evidence>
<reference evidence="12" key="2">
    <citation type="submission" date="2017-02" db="EMBL/GenBank/DDBJ databases">
        <title>Sunflower complete genome.</title>
        <authorList>
            <person name="Langlade N."/>
            <person name="Munos S."/>
        </authorList>
    </citation>
    <scope>NUCLEOTIDE SEQUENCE [LARGE SCALE GENOMIC DNA]</scope>
    <source>
        <tissue evidence="12">Leaves</tissue>
    </source>
</reference>
<keyword evidence="3" id="KW-0813">Transport</keyword>
<dbReference type="Gramene" id="mRNA:HanXRQr2_Chr02g0078631">
    <property type="protein sequence ID" value="mRNA:HanXRQr2_Chr02g0078631"/>
    <property type="gene ID" value="HanXRQr2_Chr02g0078631"/>
</dbReference>
<keyword evidence="13" id="KW-1185">Reference proteome</keyword>
<evidence type="ECO:0000313" key="12">
    <source>
        <dbReference type="EMBL" id="OTG35106.1"/>
    </source>
</evidence>
<feature type="transmembrane region" description="Helical" evidence="10">
    <location>
        <begin position="89"/>
        <end position="109"/>
    </location>
</feature>
<dbReference type="PANTHER" id="PTHR31086">
    <property type="entry name" value="ALUMINUM-ACTIVATED MALATE TRANSPORTER 10"/>
    <property type="match status" value="1"/>
</dbReference>
<keyword evidence="5 10" id="KW-1133">Transmembrane helix</keyword>
<evidence type="ECO:0000256" key="3">
    <source>
        <dbReference type="ARBA" id="ARBA00022448"/>
    </source>
</evidence>
<keyword evidence="6" id="KW-0406">Ion transport</keyword>
<evidence type="ECO:0000256" key="6">
    <source>
        <dbReference type="ARBA" id="ARBA00023065"/>
    </source>
</evidence>
<dbReference type="AlphaFoldDB" id="A0A251VJ45"/>